<evidence type="ECO:0000313" key="2">
    <source>
        <dbReference type="EnsemblPlants" id="TraesCS7A02G291400.1.cds1"/>
    </source>
</evidence>
<dbReference type="Gramene" id="TraesMAC7A03G03917080.1">
    <property type="protein sequence ID" value="TraesMAC7A03G03917080.1.CDS1"/>
    <property type="gene ID" value="TraesMAC7A03G03917080"/>
</dbReference>
<feature type="compositionally biased region" description="Gly residues" evidence="1">
    <location>
        <begin position="22"/>
        <end position="32"/>
    </location>
</feature>
<feature type="compositionally biased region" description="Basic and acidic residues" evidence="1">
    <location>
        <begin position="42"/>
        <end position="60"/>
    </location>
</feature>
<name>A0A3B6RJJ9_WHEAT</name>
<dbReference type="Gramene" id="TraesSYM7A03G03869810.1">
    <property type="protein sequence ID" value="TraesSYM7A03G03869810.1.CDS1"/>
    <property type="gene ID" value="TraesSYM7A03G03869810"/>
</dbReference>
<dbReference type="Gramene" id="TraesSTA7A03G03912610.1">
    <property type="protein sequence ID" value="TraesSTA7A03G03912610.1.CDS1"/>
    <property type="gene ID" value="TraesSTA7A03G03912610"/>
</dbReference>
<organism evidence="2">
    <name type="scientific">Triticum aestivum</name>
    <name type="common">Wheat</name>
    <dbReference type="NCBI Taxonomy" id="4565"/>
    <lineage>
        <taxon>Eukaryota</taxon>
        <taxon>Viridiplantae</taxon>
        <taxon>Streptophyta</taxon>
        <taxon>Embryophyta</taxon>
        <taxon>Tracheophyta</taxon>
        <taxon>Spermatophyta</taxon>
        <taxon>Magnoliopsida</taxon>
        <taxon>Liliopsida</taxon>
        <taxon>Poales</taxon>
        <taxon>Poaceae</taxon>
        <taxon>BOP clade</taxon>
        <taxon>Pooideae</taxon>
        <taxon>Triticodae</taxon>
        <taxon>Triticeae</taxon>
        <taxon>Triticinae</taxon>
        <taxon>Triticum</taxon>
    </lineage>
</organism>
<dbReference type="Gramene" id="TraesJAG7A03G03898420.1">
    <property type="protein sequence ID" value="TraesJAG7A03G03898420.1.CDS1"/>
    <property type="gene ID" value="TraesJAG7A03G03898420"/>
</dbReference>
<reference evidence="2" key="1">
    <citation type="submission" date="2018-08" db="EMBL/GenBank/DDBJ databases">
        <authorList>
            <person name="Rossello M."/>
        </authorList>
    </citation>
    <scope>NUCLEOTIDE SEQUENCE [LARGE SCALE GENOMIC DNA]</scope>
    <source>
        <strain evidence="2">cv. Chinese Spring</strain>
    </source>
</reference>
<dbReference type="Gramene" id="TraesLAC7A03G03870660.1">
    <property type="protein sequence ID" value="TraesLAC7A03G03870660.1.CDS1"/>
    <property type="gene ID" value="TraesLAC7A03G03870660"/>
</dbReference>
<feature type="region of interest" description="Disordered" evidence="1">
    <location>
        <begin position="95"/>
        <end position="114"/>
    </location>
</feature>
<sequence>MPDLGANNGGGGLGAPDVGATGAWGGEAGGSIGEVEASGSGDRMDIGDRDSTGRRTEERASLGGRAGAGRGCRREIGRGRRRRVLAAGGDRVEARWKEGPARDPGSRGRRATDREARACAPLWCIVCVVAALRKRTGGGGNERRGARLGLGKQSG</sequence>
<dbReference type="Gramene" id="TraesNOR7A03G03960800.1">
    <property type="protein sequence ID" value="TraesNOR7A03G03960800.1.CDS1"/>
    <property type="gene ID" value="TraesNOR7A03G03960800"/>
</dbReference>
<evidence type="ECO:0000256" key="1">
    <source>
        <dbReference type="SAM" id="MobiDB-lite"/>
    </source>
</evidence>
<dbReference type="Gramene" id="TraesWEE_scaffold_032866_01G000100.1">
    <property type="protein sequence ID" value="TraesWEE_scaffold_032866_01G000100.1"/>
    <property type="gene ID" value="TraesWEE_scaffold_032866_01G000100"/>
</dbReference>
<dbReference type="Gramene" id="TraesCS7A03G0703200.1">
    <property type="protein sequence ID" value="TraesCS7A03G0703200.1.CDS1"/>
    <property type="gene ID" value="TraesCS7A03G0703200"/>
</dbReference>
<dbReference type="Proteomes" id="UP000019116">
    <property type="component" value="Chromosome 7A"/>
</dbReference>
<proteinExistence type="predicted"/>
<dbReference type="Gramene" id="TraesLDM7A03G03921120.1">
    <property type="protein sequence ID" value="TraesLDM7A03G03921120.1.CDS1"/>
    <property type="gene ID" value="TraesLDM7A03G03921120"/>
</dbReference>
<dbReference type="Gramene" id="TraesCS7A02G291400.1">
    <property type="protein sequence ID" value="TraesCS7A02G291400.1.cds1"/>
    <property type="gene ID" value="TraesCS7A02G291400"/>
</dbReference>
<keyword evidence="3" id="KW-1185">Reference proteome</keyword>
<dbReference type="Gramene" id="TraesCAD_scaffold_036632_01G000100.1">
    <property type="protein sequence ID" value="TraesCAD_scaffold_036632_01G000100.1"/>
    <property type="gene ID" value="TraesCAD_scaffold_036632_01G000100"/>
</dbReference>
<accession>A0A3B6RJJ9</accession>
<dbReference type="AlphaFoldDB" id="A0A3B6RJJ9"/>
<dbReference type="Gramene" id="TraesCLE_scaffold_043731_01G000100.1">
    <property type="protein sequence ID" value="TraesCLE_scaffold_043731_01G000100.1"/>
    <property type="gene ID" value="TraesCLE_scaffold_043731_01G000100"/>
</dbReference>
<protein>
    <submittedName>
        <fullName evidence="2">Uncharacterized protein</fullName>
    </submittedName>
</protein>
<evidence type="ECO:0000313" key="3">
    <source>
        <dbReference type="Proteomes" id="UP000019116"/>
    </source>
</evidence>
<dbReference type="Gramene" id="TraesROB_scaffold_121928_01G000100.1">
    <property type="protein sequence ID" value="TraesROB_scaffold_121928_01G000100.1"/>
    <property type="gene ID" value="TraesROB_scaffold_121928_01G000100"/>
</dbReference>
<dbReference type="Gramene" id="TraesARI7A03G03889770.1">
    <property type="protein sequence ID" value="TraesARI7A03G03889770.1.CDS1"/>
    <property type="gene ID" value="TraesARI7A03G03889770"/>
</dbReference>
<reference evidence="2" key="2">
    <citation type="submission" date="2018-10" db="UniProtKB">
        <authorList>
            <consortium name="EnsemblPlants"/>
        </authorList>
    </citation>
    <scope>IDENTIFICATION</scope>
</reference>
<dbReference type="EnsemblPlants" id="TraesCS7A02G291400.1">
    <property type="protein sequence ID" value="TraesCS7A02G291400.1.cds1"/>
    <property type="gene ID" value="TraesCS7A02G291400"/>
</dbReference>
<dbReference type="Gramene" id="TraesJUL7A03G03953360.1">
    <property type="protein sequence ID" value="TraesJUL7A03G03953360.1.CDS1"/>
    <property type="gene ID" value="TraesJUL7A03G03953360"/>
</dbReference>
<feature type="region of interest" description="Disordered" evidence="1">
    <location>
        <begin position="1"/>
        <end position="73"/>
    </location>
</feature>
<feature type="region of interest" description="Disordered" evidence="1">
    <location>
        <begin position="136"/>
        <end position="155"/>
    </location>
</feature>